<keyword evidence="2" id="KW-1185">Reference proteome</keyword>
<comment type="caution">
    <text evidence="1">The sequence shown here is derived from an EMBL/GenBank/DDBJ whole genome shotgun (WGS) entry which is preliminary data.</text>
</comment>
<gene>
    <name evidence="1" type="ORF">TNCT_180471</name>
</gene>
<evidence type="ECO:0000313" key="1">
    <source>
        <dbReference type="EMBL" id="GFQ77241.1"/>
    </source>
</evidence>
<proteinExistence type="predicted"/>
<organism evidence="1 2">
    <name type="scientific">Trichonephila clavata</name>
    <name type="common">Joro spider</name>
    <name type="synonym">Nephila clavata</name>
    <dbReference type="NCBI Taxonomy" id="2740835"/>
    <lineage>
        <taxon>Eukaryota</taxon>
        <taxon>Metazoa</taxon>
        <taxon>Ecdysozoa</taxon>
        <taxon>Arthropoda</taxon>
        <taxon>Chelicerata</taxon>
        <taxon>Arachnida</taxon>
        <taxon>Araneae</taxon>
        <taxon>Araneomorphae</taxon>
        <taxon>Entelegynae</taxon>
        <taxon>Araneoidea</taxon>
        <taxon>Nephilidae</taxon>
        <taxon>Trichonephila</taxon>
    </lineage>
</organism>
<protein>
    <submittedName>
        <fullName evidence="1">Uncharacterized protein</fullName>
    </submittedName>
</protein>
<evidence type="ECO:0000313" key="2">
    <source>
        <dbReference type="Proteomes" id="UP000887116"/>
    </source>
</evidence>
<reference evidence="1" key="1">
    <citation type="submission" date="2020-07" db="EMBL/GenBank/DDBJ databases">
        <title>Multicomponent nature underlies the extraordinary mechanical properties of spider dragline silk.</title>
        <authorList>
            <person name="Kono N."/>
            <person name="Nakamura H."/>
            <person name="Mori M."/>
            <person name="Yoshida Y."/>
            <person name="Ohtoshi R."/>
            <person name="Malay A.D."/>
            <person name="Moran D.A.P."/>
            <person name="Tomita M."/>
            <person name="Numata K."/>
            <person name="Arakawa K."/>
        </authorList>
    </citation>
    <scope>NUCLEOTIDE SEQUENCE</scope>
</reference>
<dbReference type="AlphaFoldDB" id="A0A8X6KLG1"/>
<dbReference type="EMBL" id="BMAO01021760">
    <property type="protein sequence ID" value="GFQ77241.1"/>
    <property type="molecule type" value="Genomic_DNA"/>
</dbReference>
<name>A0A8X6KLG1_TRICU</name>
<dbReference type="Proteomes" id="UP000887116">
    <property type="component" value="Unassembled WGS sequence"/>
</dbReference>
<accession>A0A8X6KLG1</accession>
<sequence length="214" mass="24759">MIPFITLPYGYFLLQRAVRELDDCLFILFTFGDPIVCHIHRPILFTLFLISTGVATVGCCSGSCCDVIQRPRSMRPGRAAKFGYKSPVAMGTDRQSISSMWILSFIHSSEGLRFTICRFPSLTSKPIDPEFSLATDTYPCGTSSPMDEIRILFECHDEDKHLRRPLQLNTLDFRVIRLKQPVTYRSIYIRVYCHQWHRTRELLANVRGVTQWMR</sequence>